<feature type="domain" description="Thioredoxin" evidence="5">
    <location>
        <begin position="17"/>
        <end position="162"/>
    </location>
</feature>
<dbReference type="Proteomes" id="UP000050911">
    <property type="component" value="Unassembled WGS sequence"/>
</dbReference>
<dbReference type="NCBIfam" id="NF001808">
    <property type="entry name" value="PRK00522.1"/>
    <property type="match status" value="1"/>
</dbReference>
<proteinExistence type="predicted"/>
<dbReference type="GO" id="GO:0008379">
    <property type="term" value="F:thioredoxin peroxidase activity"/>
    <property type="evidence" value="ECO:0007669"/>
    <property type="project" value="InterPro"/>
</dbReference>
<dbReference type="PANTHER" id="PTHR43110">
    <property type="entry name" value="THIOL PEROXIDASE"/>
    <property type="match status" value="1"/>
</dbReference>
<evidence type="ECO:0000313" key="6">
    <source>
        <dbReference type="EMBL" id="KRK48257.1"/>
    </source>
</evidence>
<accession>A0A0R1HXF7</accession>
<organism evidence="6 7">
    <name type="scientific">Secundilactobacillus kimchicus JCM 15530</name>
    <dbReference type="NCBI Taxonomy" id="1302272"/>
    <lineage>
        <taxon>Bacteria</taxon>
        <taxon>Bacillati</taxon>
        <taxon>Bacillota</taxon>
        <taxon>Bacilli</taxon>
        <taxon>Lactobacillales</taxon>
        <taxon>Lactobacillaceae</taxon>
        <taxon>Secundilactobacillus</taxon>
    </lineage>
</organism>
<dbReference type="InterPro" id="IPR013740">
    <property type="entry name" value="Redoxin"/>
</dbReference>
<evidence type="ECO:0000256" key="3">
    <source>
        <dbReference type="ARBA" id="ARBA00023157"/>
    </source>
</evidence>
<evidence type="ECO:0000256" key="1">
    <source>
        <dbReference type="ARBA" id="ARBA00022559"/>
    </source>
</evidence>
<protein>
    <submittedName>
        <fullName evidence="6">Peroxiredoxin</fullName>
    </submittedName>
</protein>
<dbReference type="STRING" id="1302272.FC96_GL001997"/>
<comment type="caution">
    <text evidence="6">The sequence shown here is derived from an EMBL/GenBank/DDBJ whole genome shotgun (WGS) entry which is preliminary data.</text>
</comment>
<keyword evidence="7" id="KW-1185">Reference proteome</keyword>
<evidence type="ECO:0000313" key="7">
    <source>
        <dbReference type="Proteomes" id="UP000050911"/>
    </source>
</evidence>
<keyword evidence="1" id="KW-0560">Oxidoreductase</keyword>
<dbReference type="InterPro" id="IPR036249">
    <property type="entry name" value="Thioredoxin-like_sf"/>
</dbReference>
<dbReference type="InterPro" id="IPR002065">
    <property type="entry name" value="TPX"/>
</dbReference>
<evidence type="ECO:0000256" key="4">
    <source>
        <dbReference type="ARBA" id="ARBA00023284"/>
    </source>
</evidence>
<dbReference type="EMBL" id="AZCX01000004">
    <property type="protein sequence ID" value="KRK48257.1"/>
    <property type="molecule type" value="Genomic_DNA"/>
</dbReference>
<dbReference type="PATRIC" id="fig|1302272.5.peg.2037"/>
<gene>
    <name evidence="6" type="ORF">FC96_GL001997</name>
</gene>
<reference evidence="6 7" key="1">
    <citation type="journal article" date="2015" name="Genome Announc.">
        <title>Expanding the biotechnology potential of lactobacilli through comparative genomics of 213 strains and associated genera.</title>
        <authorList>
            <person name="Sun Z."/>
            <person name="Harris H.M."/>
            <person name="McCann A."/>
            <person name="Guo C."/>
            <person name="Argimon S."/>
            <person name="Zhang W."/>
            <person name="Yang X."/>
            <person name="Jeffery I.B."/>
            <person name="Cooney J.C."/>
            <person name="Kagawa T.F."/>
            <person name="Liu W."/>
            <person name="Song Y."/>
            <person name="Salvetti E."/>
            <person name="Wrobel A."/>
            <person name="Rasinkangas P."/>
            <person name="Parkhill J."/>
            <person name="Rea M.C."/>
            <person name="O'Sullivan O."/>
            <person name="Ritari J."/>
            <person name="Douillard F.P."/>
            <person name="Paul Ross R."/>
            <person name="Yang R."/>
            <person name="Briner A.E."/>
            <person name="Felis G.E."/>
            <person name="de Vos W.M."/>
            <person name="Barrangou R."/>
            <person name="Klaenhammer T.R."/>
            <person name="Caufield P.W."/>
            <person name="Cui Y."/>
            <person name="Zhang H."/>
            <person name="O'Toole P.W."/>
        </authorList>
    </citation>
    <scope>NUCLEOTIDE SEQUENCE [LARGE SCALE GENOMIC DNA]</scope>
    <source>
        <strain evidence="6 7">JCM 15530</strain>
    </source>
</reference>
<evidence type="ECO:0000256" key="2">
    <source>
        <dbReference type="ARBA" id="ARBA00022862"/>
    </source>
</evidence>
<keyword evidence="4" id="KW-0676">Redox-active center</keyword>
<sequence length="169" mass="18412">MKITFNGNPAELEATPPTVGEELPKFKVFDNQNQKVKRADLVGQPLLISVVPDINTSVCSTQTHKFNQQADHYPHATFVTISNNAVAEQEGWCAAEGVAHLQLLSDEELSFGYATGLYLPTVGLLARSIFVVDEAGVITYSEIVPEATHEPNYVAALEALEKLTDRVDA</sequence>
<dbReference type="RefSeq" id="WP_055679700.1">
    <property type="nucleotide sequence ID" value="NZ_AZCX01000004.1"/>
</dbReference>
<keyword evidence="1" id="KW-0575">Peroxidase</keyword>
<dbReference type="OrthoDB" id="9781543at2"/>
<dbReference type="Gene3D" id="3.40.30.10">
    <property type="entry name" value="Glutaredoxin"/>
    <property type="match status" value="1"/>
</dbReference>
<dbReference type="InterPro" id="IPR013766">
    <property type="entry name" value="Thioredoxin_domain"/>
</dbReference>
<dbReference type="Pfam" id="PF08534">
    <property type="entry name" value="Redoxin"/>
    <property type="match status" value="1"/>
</dbReference>
<keyword evidence="2" id="KW-0049">Antioxidant</keyword>
<dbReference type="CDD" id="cd03014">
    <property type="entry name" value="PRX_Atyp2cys"/>
    <property type="match status" value="1"/>
</dbReference>
<dbReference type="InterPro" id="IPR050455">
    <property type="entry name" value="Tpx_Peroxidase_subfamily"/>
</dbReference>
<dbReference type="PROSITE" id="PS51352">
    <property type="entry name" value="THIOREDOXIN_2"/>
    <property type="match status" value="1"/>
</dbReference>
<evidence type="ECO:0000259" key="5">
    <source>
        <dbReference type="PROSITE" id="PS51352"/>
    </source>
</evidence>
<dbReference type="PANTHER" id="PTHR43110:SF1">
    <property type="entry name" value="THIOL PEROXIDASE"/>
    <property type="match status" value="1"/>
</dbReference>
<keyword evidence="3" id="KW-1015">Disulfide bond</keyword>
<name>A0A0R1HXF7_9LACO</name>
<dbReference type="SUPFAM" id="SSF52833">
    <property type="entry name" value="Thioredoxin-like"/>
    <property type="match status" value="1"/>
</dbReference>
<dbReference type="AlphaFoldDB" id="A0A0R1HXF7"/>